<accession>A0AAD0TZK9</accession>
<feature type="signal peptide" evidence="1">
    <location>
        <begin position="1"/>
        <end position="18"/>
    </location>
</feature>
<organism evidence="3 4">
    <name type="scientific">Pseudoalteromonas agarivorans</name>
    <dbReference type="NCBI Taxonomy" id="176102"/>
    <lineage>
        <taxon>Bacteria</taxon>
        <taxon>Pseudomonadati</taxon>
        <taxon>Pseudomonadota</taxon>
        <taxon>Gammaproteobacteria</taxon>
        <taxon>Alteromonadales</taxon>
        <taxon>Pseudoalteromonadaceae</taxon>
        <taxon>Pseudoalteromonas</taxon>
    </lineage>
</organism>
<dbReference type="InterPro" id="IPR041215">
    <property type="entry name" value="FlgO_dom"/>
</dbReference>
<dbReference type="PROSITE" id="PS51257">
    <property type="entry name" value="PROKAR_LIPOPROTEIN"/>
    <property type="match status" value="1"/>
</dbReference>
<sequence length="225" mass="25006">MFYKLSAIAGLTATLALTGCSITQNNEHNESINTRSDYTVVTQSSQPKPMYANQSVQQQSEYDTARQFTPLKHHKTLANYVEQMALDLVDTLEAEAPDNNSINIAVTTIVDLDASLNKSNQLGNQLAETFIHQLQKFGYGVVDFKTMDNIDVSNRGDFVLSRDIEKLSESSMANYVLAGTLIYRPNGVAVNTRVINVHSKHIVASSRKLIPLYVLNKEDIYLSSN</sequence>
<dbReference type="RefSeq" id="WP_121637832.1">
    <property type="nucleotide sequence ID" value="NZ_CP033065.1"/>
</dbReference>
<keyword evidence="1" id="KW-0732">Signal</keyword>
<protein>
    <submittedName>
        <fullName evidence="3">Flagellar biosynthesis protein FlgO</fullName>
    </submittedName>
</protein>
<keyword evidence="3" id="KW-0966">Cell projection</keyword>
<feature type="domain" description="FlgO" evidence="2">
    <location>
        <begin position="82"/>
        <end position="214"/>
    </location>
</feature>
<evidence type="ECO:0000256" key="1">
    <source>
        <dbReference type="SAM" id="SignalP"/>
    </source>
</evidence>
<dbReference type="AlphaFoldDB" id="A0AAD0TZK9"/>
<keyword evidence="3" id="KW-0282">Flagellum</keyword>
<feature type="chain" id="PRO_5042076451" evidence="1">
    <location>
        <begin position="19"/>
        <end position="225"/>
    </location>
</feature>
<evidence type="ECO:0000313" key="4">
    <source>
        <dbReference type="Proteomes" id="UP000279995"/>
    </source>
</evidence>
<reference evidence="3 4" key="1">
    <citation type="submission" date="2018-10" db="EMBL/GenBank/DDBJ databases">
        <title>Complete Genome Sequence and Transcriptomic Profiles of a Marine Bacterium, Pseudoalteromonas agarivorans Hao 2018.</title>
        <authorList>
            <person name="Hao L."/>
        </authorList>
    </citation>
    <scope>NUCLEOTIDE SEQUENCE [LARGE SCALE GENOMIC DNA]</scope>
    <source>
        <strain evidence="3 4">Hao 2018</strain>
    </source>
</reference>
<evidence type="ECO:0000259" key="2">
    <source>
        <dbReference type="Pfam" id="PF17680"/>
    </source>
</evidence>
<proteinExistence type="predicted"/>
<name>A0AAD0TZK9_9GAMM</name>
<dbReference type="Pfam" id="PF17680">
    <property type="entry name" value="FlgO"/>
    <property type="match status" value="1"/>
</dbReference>
<keyword evidence="3" id="KW-0969">Cilium</keyword>
<gene>
    <name evidence="3" type="ORF">D9T18_11935</name>
</gene>
<dbReference type="EMBL" id="CP033065">
    <property type="protein sequence ID" value="AYM87333.1"/>
    <property type="molecule type" value="Genomic_DNA"/>
</dbReference>
<evidence type="ECO:0000313" key="3">
    <source>
        <dbReference type="EMBL" id="AYM87333.1"/>
    </source>
</evidence>
<dbReference type="Proteomes" id="UP000279995">
    <property type="component" value="Chromosome I"/>
</dbReference>